<proteinExistence type="predicted"/>
<dbReference type="Proteomes" id="UP000323866">
    <property type="component" value="Unassembled WGS sequence"/>
</dbReference>
<organism evidence="3 4">
    <name type="scientific">Rufibacter glacialis</name>
    <dbReference type="NCBI Taxonomy" id="1259555"/>
    <lineage>
        <taxon>Bacteria</taxon>
        <taxon>Pseudomonadati</taxon>
        <taxon>Bacteroidota</taxon>
        <taxon>Cytophagia</taxon>
        <taxon>Cytophagales</taxon>
        <taxon>Hymenobacteraceae</taxon>
        <taxon>Rufibacter</taxon>
    </lineage>
</organism>
<feature type="signal peptide" evidence="1">
    <location>
        <begin position="1"/>
        <end position="24"/>
    </location>
</feature>
<evidence type="ECO:0000313" key="4">
    <source>
        <dbReference type="Proteomes" id="UP000323866"/>
    </source>
</evidence>
<evidence type="ECO:0000259" key="2">
    <source>
        <dbReference type="Pfam" id="PF16409"/>
    </source>
</evidence>
<dbReference type="Pfam" id="PF16409">
    <property type="entry name" value="DUF5017"/>
    <property type="match status" value="1"/>
</dbReference>
<gene>
    <name evidence="3" type="ORF">FOE74_05115</name>
</gene>
<dbReference type="PROSITE" id="PS51257">
    <property type="entry name" value="PROKAR_LIPOPROTEIN"/>
    <property type="match status" value="1"/>
</dbReference>
<comment type="caution">
    <text evidence="3">The sequence shown here is derived from an EMBL/GenBank/DDBJ whole genome shotgun (WGS) entry which is preliminary data.</text>
</comment>
<dbReference type="EMBL" id="VKKZ01000019">
    <property type="protein sequence ID" value="KAA6435334.1"/>
    <property type="molecule type" value="Genomic_DNA"/>
</dbReference>
<dbReference type="OrthoDB" id="1082472at2"/>
<sequence length="305" mass="33618">MKATKMKIKHLYLLLLLSALSSCIDNEVTPPKFDVKVNNEKAKAGDSIRFTFSGDPDIITFYSGEDGNEYKNRERTELTGGKLELEFVTQVLYGTQNNNLRLFASTDFSGIYTSEEVSKASWVDLTDRFTWSTGAGVGPSVPSGKKDITDLLASGKPIFLAFKYVGQKPTGTTPTQRTWRVHGFDVTNTFQNGTTSNVATLATAGWTSVEFTNPASKWVFTSTLVYFTTGSTLEASEEWAISKPLNPNKVSPDRGTPIKEYTLSKLFHNHVYKEPGTYKATFVASNVTIDGQQSVVKEVDVTVLP</sequence>
<reference evidence="3 4" key="1">
    <citation type="submission" date="2019-07" db="EMBL/GenBank/DDBJ databases">
        <authorList>
            <person name="Qu J.-H."/>
        </authorList>
    </citation>
    <scope>NUCLEOTIDE SEQUENCE [LARGE SCALE GENOMIC DNA]</scope>
    <source>
        <strain evidence="3 4">MDT1-10-3</strain>
    </source>
</reference>
<reference evidence="3 4" key="2">
    <citation type="submission" date="2019-09" db="EMBL/GenBank/DDBJ databases">
        <title>A bacterium isolated from glacier soil.</title>
        <authorList>
            <person name="Liu Q."/>
        </authorList>
    </citation>
    <scope>NUCLEOTIDE SEQUENCE [LARGE SCALE GENOMIC DNA]</scope>
    <source>
        <strain evidence="3 4">MDT1-10-3</strain>
    </source>
</reference>
<evidence type="ECO:0000256" key="1">
    <source>
        <dbReference type="SAM" id="SignalP"/>
    </source>
</evidence>
<name>A0A5M8QK12_9BACT</name>
<feature type="chain" id="PRO_5024271462" evidence="1">
    <location>
        <begin position="25"/>
        <end position="305"/>
    </location>
</feature>
<feature type="domain" description="DUF5017" evidence="2">
    <location>
        <begin position="22"/>
        <end position="206"/>
    </location>
</feature>
<dbReference type="InterPro" id="IPR032185">
    <property type="entry name" value="DUF5017"/>
</dbReference>
<protein>
    <submittedName>
        <fullName evidence="3">DUF5017 domain-containing protein</fullName>
    </submittedName>
</protein>
<dbReference type="AlphaFoldDB" id="A0A5M8QK12"/>
<keyword evidence="1" id="KW-0732">Signal</keyword>
<accession>A0A5M8QK12</accession>
<evidence type="ECO:0000313" key="3">
    <source>
        <dbReference type="EMBL" id="KAA6435334.1"/>
    </source>
</evidence>